<organism evidence="1 2">
    <name type="scientific">Paramecium pentaurelia</name>
    <dbReference type="NCBI Taxonomy" id="43138"/>
    <lineage>
        <taxon>Eukaryota</taxon>
        <taxon>Sar</taxon>
        <taxon>Alveolata</taxon>
        <taxon>Ciliophora</taxon>
        <taxon>Intramacronucleata</taxon>
        <taxon>Oligohymenophorea</taxon>
        <taxon>Peniculida</taxon>
        <taxon>Parameciidae</taxon>
        <taxon>Paramecium</taxon>
    </lineage>
</organism>
<reference evidence="1" key="1">
    <citation type="submission" date="2021-01" db="EMBL/GenBank/DDBJ databases">
        <authorList>
            <consortium name="Genoscope - CEA"/>
            <person name="William W."/>
        </authorList>
    </citation>
    <scope>NUCLEOTIDE SEQUENCE</scope>
</reference>
<gene>
    <name evidence="1" type="ORF">PPENT_87.1.T1880007</name>
</gene>
<dbReference type="AlphaFoldDB" id="A0A8S1YI31"/>
<sequence>MPAYFIFVVLETQNPLREKLQFETVHSYGHVRGDQLIQAYQINSILIRFWDYNVRVHNFIVFTSYKDSSDEIQIFEGYANGMIQINFSDRQVQKIRIQSLGNSFNNGPISILKVQPFQI</sequence>
<protein>
    <submittedName>
        <fullName evidence="1">Uncharacterized protein</fullName>
    </submittedName>
</protein>
<comment type="caution">
    <text evidence="1">The sequence shown here is derived from an EMBL/GenBank/DDBJ whole genome shotgun (WGS) entry which is preliminary data.</text>
</comment>
<dbReference type="EMBL" id="CAJJDO010000188">
    <property type="protein sequence ID" value="CAD8213855.1"/>
    <property type="molecule type" value="Genomic_DNA"/>
</dbReference>
<keyword evidence="2" id="KW-1185">Reference proteome</keyword>
<proteinExistence type="predicted"/>
<evidence type="ECO:0000313" key="1">
    <source>
        <dbReference type="EMBL" id="CAD8213855.1"/>
    </source>
</evidence>
<evidence type="ECO:0000313" key="2">
    <source>
        <dbReference type="Proteomes" id="UP000689195"/>
    </source>
</evidence>
<accession>A0A8S1YI31</accession>
<name>A0A8S1YI31_9CILI</name>
<dbReference type="Proteomes" id="UP000689195">
    <property type="component" value="Unassembled WGS sequence"/>
</dbReference>